<evidence type="ECO:0000313" key="3">
    <source>
        <dbReference type="Proteomes" id="UP000799440"/>
    </source>
</evidence>
<dbReference type="OrthoDB" id="10532204at2759"/>
<dbReference type="EMBL" id="MU006575">
    <property type="protein sequence ID" value="KAF2746854.1"/>
    <property type="molecule type" value="Genomic_DNA"/>
</dbReference>
<dbReference type="AlphaFoldDB" id="A0A6A6VAW5"/>
<proteinExistence type="predicted"/>
<accession>A0A6A6VAW5</accession>
<name>A0A6A6VAW5_9PLEO</name>
<reference evidence="2" key="1">
    <citation type="journal article" date="2020" name="Stud. Mycol.">
        <title>101 Dothideomycetes genomes: a test case for predicting lifestyles and emergence of pathogens.</title>
        <authorList>
            <person name="Haridas S."/>
            <person name="Albert R."/>
            <person name="Binder M."/>
            <person name="Bloem J."/>
            <person name="Labutti K."/>
            <person name="Salamov A."/>
            <person name="Andreopoulos B."/>
            <person name="Baker S."/>
            <person name="Barry K."/>
            <person name="Bills G."/>
            <person name="Bluhm B."/>
            <person name="Cannon C."/>
            <person name="Castanera R."/>
            <person name="Culley D."/>
            <person name="Daum C."/>
            <person name="Ezra D."/>
            <person name="Gonzalez J."/>
            <person name="Henrissat B."/>
            <person name="Kuo A."/>
            <person name="Liang C."/>
            <person name="Lipzen A."/>
            <person name="Lutzoni F."/>
            <person name="Magnuson J."/>
            <person name="Mondo S."/>
            <person name="Nolan M."/>
            <person name="Ohm R."/>
            <person name="Pangilinan J."/>
            <person name="Park H.-J."/>
            <person name="Ramirez L."/>
            <person name="Alfaro M."/>
            <person name="Sun H."/>
            <person name="Tritt A."/>
            <person name="Yoshinaga Y."/>
            <person name="Zwiers L.-H."/>
            <person name="Turgeon B."/>
            <person name="Goodwin S."/>
            <person name="Spatafora J."/>
            <person name="Crous P."/>
            <person name="Grigoriev I."/>
        </authorList>
    </citation>
    <scope>NUCLEOTIDE SEQUENCE</scope>
    <source>
        <strain evidence="2">CBS 119925</strain>
    </source>
</reference>
<feature type="signal peptide" evidence="1">
    <location>
        <begin position="1"/>
        <end position="19"/>
    </location>
</feature>
<sequence length="70" mass="7671">MQFSVISAVLLMALPVALANPMPQPQPTPPRKCTKICAPSWEGLECGKGWYPWNFEGSQCWACCTNKVSA</sequence>
<keyword evidence="1" id="KW-0732">Signal</keyword>
<evidence type="ECO:0000256" key="1">
    <source>
        <dbReference type="SAM" id="SignalP"/>
    </source>
</evidence>
<gene>
    <name evidence="2" type="ORF">M011DRAFT_468146</name>
</gene>
<feature type="chain" id="PRO_5025570245" evidence="1">
    <location>
        <begin position="20"/>
        <end position="70"/>
    </location>
</feature>
<organism evidence="2 3">
    <name type="scientific">Sporormia fimetaria CBS 119925</name>
    <dbReference type="NCBI Taxonomy" id="1340428"/>
    <lineage>
        <taxon>Eukaryota</taxon>
        <taxon>Fungi</taxon>
        <taxon>Dikarya</taxon>
        <taxon>Ascomycota</taxon>
        <taxon>Pezizomycotina</taxon>
        <taxon>Dothideomycetes</taxon>
        <taxon>Pleosporomycetidae</taxon>
        <taxon>Pleosporales</taxon>
        <taxon>Sporormiaceae</taxon>
        <taxon>Sporormia</taxon>
    </lineage>
</organism>
<protein>
    <submittedName>
        <fullName evidence="2">Uncharacterized protein</fullName>
    </submittedName>
</protein>
<dbReference type="Proteomes" id="UP000799440">
    <property type="component" value="Unassembled WGS sequence"/>
</dbReference>
<evidence type="ECO:0000313" key="2">
    <source>
        <dbReference type="EMBL" id="KAF2746854.1"/>
    </source>
</evidence>
<keyword evidence="3" id="KW-1185">Reference proteome</keyword>